<evidence type="ECO:0000256" key="13">
    <source>
        <dbReference type="PROSITE-ProRule" id="PRU00023"/>
    </source>
</evidence>
<keyword evidence="8" id="KW-0863">Zinc-finger</keyword>
<accession>A0A0N1PJC0</accession>
<dbReference type="PANTHER" id="PTHR16036:SF2">
    <property type="entry name" value="TRNA ENDONUCLEASE ANKZF1"/>
    <property type="match status" value="1"/>
</dbReference>
<evidence type="ECO:0000256" key="1">
    <source>
        <dbReference type="ARBA" id="ARBA00004496"/>
    </source>
</evidence>
<feature type="repeat" description="ANK" evidence="13">
    <location>
        <begin position="610"/>
        <end position="642"/>
    </location>
</feature>
<dbReference type="GO" id="GO:0016787">
    <property type="term" value="F:hydrolase activity"/>
    <property type="evidence" value="ECO:0007669"/>
    <property type="project" value="UniProtKB-KW"/>
</dbReference>
<evidence type="ECO:0000259" key="17">
    <source>
        <dbReference type="PROSITE" id="PS52044"/>
    </source>
</evidence>
<dbReference type="GO" id="GO:0005737">
    <property type="term" value="C:cytoplasm"/>
    <property type="evidence" value="ECO:0007669"/>
    <property type="project" value="UniProtKB-SubCell"/>
</dbReference>
<keyword evidence="5" id="KW-0479">Metal-binding</keyword>
<dbReference type="GO" id="GO:0036503">
    <property type="term" value="P:ERAD pathway"/>
    <property type="evidence" value="ECO:0007669"/>
    <property type="project" value="TreeGrafter"/>
</dbReference>
<name>A0A0N1PJC0_PAPMA</name>
<comment type="similarity">
    <text evidence="2 14">Belongs to the ANKZF1/VMS1 family.</text>
</comment>
<evidence type="ECO:0000256" key="6">
    <source>
        <dbReference type="ARBA" id="ARBA00022737"/>
    </source>
</evidence>
<evidence type="ECO:0000256" key="14">
    <source>
        <dbReference type="PROSITE-ProRule" id="PRU01389"/>
    </source>
</evidence>
<reference evidence="18 19" key="1">
    <citation type="journal article" date="2015" name="Nat. Commun.">
        <title>Outbred genome sequencing and CRISPR/Cas9 gene editing in butterflies.</title>
        <authorList>
            <person name="Li X."/>
            <person name="Fan D."/>
            <person name="Zhang W."/>
            <person name="Liu G."/>
            <person name="Zhang L."/>
            <person name="Zhao L."/>
            <person name="Fang X."/>
            <person name="Chen L."/>
            <person name="Dong Y."/>
            <person name="Chen Y."/>
            <person name="Ding Y."/>
            <person name="Zhao R."/>
            <person name="Feng M."/>
            <person name="Zhu Y."/>
            <person name="Feng Y."/>
            <person name="Jiang X."/>
            <person name="Zhu D."/>
            <person name="Xiang H."/>
            <person name="Feng X."/>
            <person name="Li S."/>
            <person name="Wang J."/>
            <person name="Zhang G."/>
            <person name="Kronforst M.R."/>
            <person name="Wang W."/>
        </authorList>
    </citation>
    <scope>NUCLEOTIDE SEQUENCE [LARGE SCALE GENOMIC DNA]</scope>
    <source>
        <strain evidence="18">Ya'a_city_454_Pm</strain>
        <tissue evidence="18">Whole body</tissue>
    </source>
</reference>
<dbReference type="InterPro" id="IPR002110">
    <property type="entry name" value="Ankyrin_rpt"/>
</dbReference>
<dbReference type="Proteomes" id="UP000053240">
    <property type="component" value="Unassembled WGS sequence"/>
</dbReference>
<dbReference type="AlphaFoldDB" id="A0A0N1PJC0"/>
<proteinExistence type="inferred from homology"/>
<dbReference type="Pfam" id="PF00023">
    <property type="entry name" value="Ank"/>
    <property type="match status" value="2"/>
</dbReference>
<feature type="domain" description="VLRF1" evidence="17">
    <location>
        <begin position="189"/>
        <end position="330"/>
    </location>
</feature>
<keyword evidence="12 15" id="KW-0175">Coiled coil</keyword>
<comment type="domain">
    <text evidence="14">The VLRF1 domain mediates binding to the 60S ribosomal subunit.</text>
</comment>
<dbReference type="InParanoid" id="A0A0N1PJC0"/>
<evidence type="ECO:0000256" key="11">
    <source>
        <dbReference type="ARBA" id="ARBA00023043"/>
    </source>
</evidence>
<dbReference type="GO" id="GO:0004519">
    <property type="term" value="F:endonuclease activity"/>
    <property type="evidence" value="ECO:0007669"/>
    <property type="project" value="UniProtKB-KW"/>
</dbReference>
<evidence type="ECO:0000256" key="2">
    <source>
        <dbReference type="ARBA" id="ARBA00009262"/>
    </source>
</evidence>
<dbReference type="PROSITE" id="PS52044">
    <property type="entry name" value="VLRF1"/>
    <property type="match status" value="1"/>
</dbReference>
<keyword evidence="6" id="KW-0677">Repeat</keyword>
<evidence type="ECO:0000313" key="19">
    <source>
        <dbReference type="Proteomes" id="UP000053240"/>
    </source>
</evidence>
<evidence type="ECO:0000256" key="7">
    <source>
        <dbReference type="ARBA" id="ARBA00022759"/>
    </source>
</evidence>
<dbReference type="InterPro" id="IPR041540">
    <property type="entry name" value="VATC"/>
</dbReference>
<keyword evidence="3 14" id="KW-0963">Cytoplasm</keyword>
<gene>
    <name evidence="18" type="ORF">RR48_04087</name>
</gene>
<evidence type="ECO:0000256" key="8">
    <source>
        <dbReference type="ARBA" id="ARBA00022771"/>
    </source>
</evidence>
<evidence type="ECO:0000256" key="12">
    <source>
        <dbReference type="ARBA" id="ARBA00023054"/>
    </source>
</evidence>
<evidence type="ECO:0000256" key="4">
    <source>
        <dbReference type="ARBA" id="ARBA00022722"/>
    </source>
</evidence>
<feature type="active site" evidence="14">
    <location>
        <position position="232"/>
    </location>
</feature>
<feature type="coiled-coil region" evidence="15">
    <location>
        <begin position="684"/>
        <end position="713"/>
    </location>
</feature>
<feature type="region of interest" description="Disordered" evidence="16">
    <location>
        <begin position="108"/>
        <end position="131"/>
    </location>
</feature>
<evidence type="ECO:0000256" key="15">
    <source>
        <dbReference type="SAM" id="Coils"/>
    </source>
</evidence>
<organism evidence="18 19">
    <name type="scientific">Papilio machaon</name>
    <name type="common">Old World swallowtail butterfly</name>
    <dbReference type="NCBI Taxonomy" id="76193"/>
    <lineage>
        <taxon>Eukaryota</taxon>
        <taxon>Metazoa</taxon>
        <taxon>Ecdysozoa</taxon>
        <taxon>Arthropoda</taxon>
        <taxon>Hexapoda</taxon>
        <taxon>Insecta</taxon>
        <taxon>Pterygota</taxon>
        <taxon>Neoptera</taxon>
        <taxon>Endopterygota</taxon>
        <taxon>Lepidoptera</taxon>
        <taxon>Glossata</taxon>
        <taxon>Ditrysia</taxon>
        <taxon>Papilionoidea</taxon>
        <taxon>Papilionidae</taxon>
        <taxon>Papilioninae</taxon>
        <taxon>Papilio</taxon>
    </lineage>
</organism>
<feature type="region of interest" description="Disordered" evidence="16">
    <location>
        <begin position="435"/>
        <end position="475"/>
    </location>
</feature>
<feature type="repeat" description="ANK" evidence="13">
    <location>
        <begin position="516"/>
        <end position="548"/>
    </location>
</feature>
<evidence type="ECO:0000256" key="9">
    <source>
        <dbReference type="ARBA" id="ARBA00022801"/>
    </source>
</evidence>
<dbReference type="SUPFAM" id="SSF48403">
    <property type="entry name" value="Ankyrin repeat"/>
    <property type="match status" value="1"/>
</dbReference>
<keyword evidence="9 14" id="KW-0378">Hydrolase</keyword>
<dbReference type="Pfam" id="PF18826">
    <property type="entry name" value="bVLRF1"/>
    <property type="match status" value="1"/>
</dbReference>
<dbReference type="PANTHER" id="PTHR16036">
    <property type="entry name" value="ANKYRIN REPEAT AND ZINC FINGER DOMAIN-CONTAINING PROTEIN 1"/>
    <property type="match status" value="1"/>
</dbReference>
<evidence type="ECO:0000313" key="18">
    <source>
        <dbReference type="EMBL" id="KPJ19926.1"/>
    </source>
</evidence>
<dbReference type="InterPro" id="IPR036770">
    <property type="entry name" value="Ankyrin_rpt-contain_sf"/>
</dbReference>
<dbReference type="EMBL" id="KQ459784">
    <property type="protein sequence ID" value="KPJ19926.1"/>
    <property type="molecule type" value="Genomic_DNA"/>
</dbReference>
<dbReference type="GO" id="GO:0008270">
    <property type="term" value="F:zinc ion binding"/>
    <property type="evidence" value="ECO:0007669"/>
    <property type="project" value="UniProtKB-KW"/>
</dbReference>
<evidence type="ECO:0000256" key="3">
    <source>
        <dbReference type="ARBA" id="ARBA00022490"/>
    </source>
</evidence>
<keyword evidence="10" id="KW-0862">Zinc</keyword>
<dbReference type="Gene3D" id="1.25.40.20">
    <property type="entry name" value="Ankyrin repeat-containing domain"/>
    <property type="match status" value="1"/>
</dbReference>
<dbReference type="SMART" id="SM00248">
    <property type="entry name" value="ANK"/>
    <property type="match status" value="2"/>
</dbReference>
<keyword evidence="11 13" id="KW-0040">ANK repeat</keyword>
<feature type="region of interest" description="Disordered" evidence="16">
    <location>
        <begin position="224"/>
        <end position="245"/>
    </location>
</feature>
<comment type="subcellular location">
    <subcellularLocation>
        <location evidence="1">Cytoplasm</location>
    </subcellularLocation>
</comment>
<keyword evidence="19" id="KW-1185">Reference proteome</keyword>
<protein>
    <submittedName>
        <fullName evidence="18">Ankyrin repeat and zinc finger domain-containing protein 1</fullName>
    </submittedName>
</protein>
<keyword evidence="7 14" id="KW-0255">Endonuclease</keyword>
<dbReference type="PROSITE" id="PS50088">
    <property type="entry name" value="ANK_REPEAT"/>
    <property type="match status" value="2"/>
</dbReference>
<sequence length="772" mass="86636">MANKTEVVKPHLVRVYELDAFERLLRGIRVPACMITESHVVVDEQSVLKRLNALTIGGPSDGNCCSCCGVGPFTTRAKQTAHYKEHWHTYNLKRKLFGKPALTLGQFNSRQDDNSSVSGSDSEGDDGGTNPASDLFAAATRHCKAFFTNRYGQVFCVYRCILHHKKEELSTDGDGQHWVERCTRLSIPGFQRWAVLMVSGGHFAGAIFSGGIVVLHKTHHSYVTRRGQGQAQANRDNHGNAPRSAGASLRRYNQAQFLEHVQEIVGSWAEDLKGCSCILYRAVGSMNQAALFGKNSPLSRDDLRVRALPFPTKKPSFKEVKRVHETLASFEVYDSMELFQKALIASSTKPAKQSGSDESKKAQKSPSKIINRAKSRERPARELPTQLISSEDEGPCFIDLETPLDWIKTLSQQSSLGILTNSRKDLINDLAIASSRSSESQDDNLPEHKEQTRKKKNKKKPEEVRPTKKGQPKIPANVQKMWTLIDDNDFTSLETIIETWEGDDLEAACNTQDPNDGNTALHKAAIAAKGEMVTQILTAGGDPCVKNHLLQTPYAASPHSDIRVLFRLFQGQYPDKYNYNKDDFTSLETIIETWEGDDLEAACNTQDPNDGNTALHKAAIAAKGEMVTQILTAGGDPCVKNHLLQTPYAASPHSDIRVLFRLFQGQYPDKYNYNKSQIPGPVTLEQLEQEKEKKAQQKKLKRQRNKVKQVEKIKTNKYLQLTDTEKIRLDEPRCFLCANRLPKPPFEYDKFKFCSIRCLQNHRNVRPLHMSA</sequence>
<dbReference type="STRING" id="76193.A0A0N1PJC0"/>
<dbReference type="Pfam" id="PF18716">
    <property type="entry name" value="VATC"/>
    <property type="match status" value="1"/>
</dbReference>
<evidence type="ECO:0000256" key="16">
    <source>
        <dbReference type="SAM" id="MobiDB-lite"/>
    </source>
</evidence>
<evidence type="ECO:0000256" key="5">
    <source>
        <dbReference type="ARBA" id="ARBA00022723"/>
    </source>
</evidence>
<dbReference type="InterPro" id="IPR041175">
    <property type="entry name" value="VLRF1/Vms1"/>
</dbReference>
<dbReference type="PROSITE" id="PS50297">
    <property type="entry name" value="ANK_REP_REGION"/>
    <property type="match status" value="2"/>
</dbReference>
<feature type="region of interest" description="Disordered" evidence="16">
    <location>
        <begin position="349"/>
        <end position="388"/>
    </location>
</feature>
<keyword evidence="4 14" id="KW-0540">Nuclease</keyword>
<evidence type="ECO:0000256" key="10">
    <source>
        <dbReference type="ARBA" id="ARBA00022833"/>
    </source>
</evidence>
<dbReference type="InterPro" id="IPR047139">
    <property type="entry name" value="ANKZ1/VMS1"/>
</dbReference>